<organism evidence="2">
    <name type="scientific">Paulinella chromatophora</name>
    <dbReference type="NCBI Taxonomy" id="39717"/>
    <lineage>
        <taxon>Eukaryota</taxon>
        <taxon>Sar</taxon>
        <taxon>Rhizaria</taxon>
        <taxon>Cercozoa</taxon>
        <taxon>Imbricatea</taxon>
        <taxon>Silicofilosea</taxon>
        <taxon>Euglyphida</taxon>
        <taxon>Paulinellidae</taxon>
        <taxon>Paulinella</taxon>
    </lineage>
</organism>
<dbReference type="RefSeq" id="YP_002048830.1">
    <property type="nucleotide sequence ID" value="NC_011087.1"/>
</dbReference>
<evidence type="ECO:0000313" key="2">
    <source>
        <dbReference type="EMBL" id="ACB42620.1"/>
    </source>
</evidence>
<dbReference type="PANTHER" id="PTHR36836:SF1">
    <property type="entry name" value="COLANIC ACID BIOSYNTHESIS PROTEIN WCAK"/>
    <property type="match status" value="1"/>
</dbReference>
<dbReference type="GeneID" id="6481157"/>
<keyword evidence="2" id="KW-0934">Plastid</keyword>
<dbReference type="NCBIfam" id="TIGR03609">
    <property type="entry name" value="S_layer_CsaB"/>
    <property type="match status" value="1"/>
</dbReference>
<gene>
    <name evidence="2" type="ordered locus">PCC_0170</name>
</gene>
<geneLocation type="organellar chromatophore" evidence="2"/>
<evidence type="ECO:0000259" key="1">
    <source>
        <dbReference type="Pfam" id="PF04230"/>
    </source>
</evidence>
<dbReference type="Pfam" id="PF04230">
    <property type="entry name" value="PS_pyruv_trans"/>
    <property type="match status" value="1"/>
</dbReference>
<dbReference type="InterPro" id="IPR007345">
    <property type="entry name" value="Polysacch_pyruvyl_Trfase"/>
</dbReference>
<protein>
    <recommendedName>
        <fullName evidence="1">Polysaccharide pyruvyl transferase domain-containing protein</fullName>
    </recommendedName>
</protein>
<dbReference type="PANTHER" id="PTHR36836">
    <property type="entry name" value="COLANIC ACID BIOSYNTHESIS PROTEIN WCAK"/>
    <property type="match status" value="1"/>
</dbReference>
<feature type="domain" description="Polysaccharide pyruvyl transferase" evidence="1">
    <location>
        <begin position="22"/>
        <end position="292"/>
    </location>
</feature>
<dbReference type="EMBL" id="CP000815">
    <property type="protein sequence ID" value="ACB42620.1"/>
    <property type="molecule type" value="Genomic_DNA"/>
</dbReference>
<sequence>MQHIACKNESKVLICGYYGEGNIGDDAILEAILSRLPDNINPIVTAANQNYIKNHFGVSTVSRRSLVNTTKTFLNCHTLVLGSGSLLQDTTSFRSLLYYATLITIARIQGKSILLWAQGLGPLRRKKSRFLVQQLLFAVTNISWRDKKSKQVAELWGIKGHLEPDPVWALPRRIWNGYGGPIVVCWRPTDLLDFKRWRVLLLELDSFSYRLKRDVWWIPFHLEQDLGLLKDLQLEDLIPQRLSSVSREYSISTPEEALSIFDQASLVLSMRLHALILSNLAGAPCAALSYDPKVSAVAESMKIHCTDLASTDSILNAVSNWKKVIDRSNKVTSIECIGCNSSENAKKLRNIIK</sequence>
<name>B1X3V1_PAUCH</name>
<reference evidence="2" key="1">
    <citation type="submission" date="2007-08" db="EMBL/GenBank/DDBJ databases">
        <authorList>
            <person name="Gloeckner G."/>
            <person name="Nowack E."/>
            <person name="Melkonian M."/>
        </authorList>
    </citation>
    <scope>NUCLEOTIDE SEQUENCE</scope>
</reference>
<dbReference type="InterPro" id="IPR019896">
    <property type="entry name" value="Polysacch_pyruvyl_Trfase_CsaB"/>
</dbReference>
<proteinExistence type="predicted"/>
<dbReference type="AlphaFoldDB" id="B1X3V1"/>
<accession>B1X3V1</accession>
<reference evidence="2" key="2">
    <citation type="journal article" date="2008" name="Curr. Biol.">
        <title>Chromatophore genome sequence of Paulinella sheds light on acquisition of photosynthesis by eukaryotes.</title>
        <authorList>
            <person name="Nowack E.C.M."/>
            <person name="Melkonian M."/>
            <person name="Gloeckner G."/>
        </authorList>
    </citation>
    <scope>NUCLEOTIDE SEQUENCE [LARGE SCALE GENOMIC DNA]</scope>
</reference>